<organism evidence="2">
    <name type="scientific">Pyrodinium bahamense</name>
    <dbReference type="NCBI Taxonomy" id="73915"/>
    <lineage>
        <taxon>Eukaryota</taxon>
        <taxon>Sar</taxon>
        <taxon>Alveolata</taxon>
        <taxon>Dinophyceae</taxon>
        <taxon>Gonyaulacales</taxon>
        <taxon>Pyrocystaceae</taxon>
        <taxon>Pyrodinium</taxon>
    </lineage>
</organism>
<sequence length="211" mass="21901">MTARVALLLVNLACCTLAIAEASCSYSRNNLMFATERFGVGTNGCRGVGECQFQSRGAAQAFCDEQSSCTLILFHRAGSDCAGWGCFTPRAGAPAENPLWERAGGGSWLKGGCEADREAKTVTPHGAAGAQPMGGLAVVLLGSPGAVAGWLASRSLPPEQRGPCIVFGTLAAMTVCCIFPHASEGRRRLCSLFAGFQVCTCDVDQPGPLAH</sequence>
<name>A0A7S0B6X0_9DINO</name>
<dbReference type="EMBL" id="HBEG01046951">
    <property type="protein sequence ID" value="CAD8384863.1"/>
    <property type="molecule type" value="Transcribed_RNA"/>
</dbReference>
<protein>
    <submittedName>
        <fullName evidence="2">Uncharacterized protein</fullName>
    </submittedName>
</protein>
<evidence type="ECO:0000313" key="2">
    <source>
        <dbReference type="EMBL" id="CAD8384863.1"/>
    </source>
</evidence>
<proteinExistence type="predicted"/>
<gene>
    <name evidence="2" type="ORF">PBAH0796_LOCUS28551</name>
</gene>
<feature type="chain" id="PRO_5030772791" evidence="1">
    <location>
        <begin position="23"/>
        <end position="211"/>
    </location>
</feature>
<evidence type="ECO:0000256" key="1">
    <source>
        <dbReference type="SAM" id="SignalP"/>
    </source>
</evidence>
<dbReference type="AlphaFoldDB" id="A0A7S0B6X0"/>
<accession>A0A7S0B6X0</accession>
<keyword evidence="1" id="KW-0732">Signal</keyword>
<feature type="signal peptide" evidence="1">
    <location>
        <begin position="1"/>
        <end position="22"/>
    </location>
</feature>
<reference evidence="2" key="1">
    <citation type="submission" date="2021-01" db="EMBL/GenBank/DDBJ databases">
        <authorList>
            <person name="Corre E."/>
            <person name="Pelletier E."/>
            <person name="Niang G."/>
            <person name="Scheremetjew M."/>
            <person name="Finn R."/>
            <person name="Kale V."/>
            <person name="Holt S."/>
            <person name="Cochrane G."/>
            <person name="Meng A."/>
            <person name="Brown T."/>
            <person name="Cohen L."/>
        </authorList>
    </citation>
    <scope>NUCLEOTIDE SEQUENCE</scope>
    <source>
        <strain evidence="2">Pbaha01</strain>
    </source>
</reference>